<dbReference type="InterPro" id="IPR011322">
    <property type="entry name" value="N-reg_PII-like_a/b"/>
</dbReference>
<proteinExistence type="inferred from homology"/>
<name>A0ABP9IJE8_9ACTN</name>
<feature type="region of interest" description="Disordered" evidence="2">
    <location>
        <begin position="1"/>
        <end position="22"/>
    </location>
</feature>
<evidence type="ECO:0000256" key="2">
    <source>
        <dbReference type="SAM" id="MobiDB-lite"/>
    </source>
</evidence>
<reference evidence="4" key="1">
    <citation type="journal article" date="2019" name="Int. J. Syst. Evol. Microbiol.">
        <title>The Global Catalogue of Microorganisms (GCM) 10K type strain sequencing project: providing services to taxonomists for standard genome sequencing and annotation.</title>
        <authorList>
            <consortium name="The Broad Institute Genomics Platform"/>
            <consortium name="The Broad Institute Genome Sequencing Center for Infectious Disease"/>
            <person name="Wu L."/>
            <person name="Ma J."/>
        </authorList>
    </citation>
    <scope>NUCLEOTIDE SEQUENCE [LARGE SCALE GENOMIC DNA]</scope>
    <source>
        <strain evidence="4">JCM 18409</strain>
    </source>
</reference>
<dbReference type="Pfam" id="PF02641">
    <property type="entry name" value="DUF190"/>
    <property type="match status" value="1"/>
</dbReference>
<dbReference type="SUPFAM" id="SSF54913">
    <property type="entry name" value="GlnB-like"/>
    <property type="match status" value="1"/>
</dbReference>
<accession>A0ABP9IJE8</accession>
<evidence type="ECO:0000313" key="4">
    <source>
        <dbReference type="Proteomes" id="UP001501759"/>
    </source>
</evidence>
<dbReference type="Proteomes" id="UP001501759">
    <property type="component" value="Unassembled WGS sequence"/>
</dbReference>
<organism evidence="3 4">
    <name type="scientific">Streptomyces siamensis</name>
    <dbReference type="NCBI Taxonomy" id="1274986"/>
    <lineage>
        <taxon>Bacteria</taxon>
        <taxon>Bacillati</taxon>
        <taxon>Actinomycetota</taxon>
        <taxon>Actinomycetes</taxon>
        <taxon>Kitasatosporales</taxon>
        <taxon>Streptomycetaceae</taxon>
        <taxon>Streptomyces</taxon>
    </lineage>
</organism>
<protein>
    <recommendedName>
        <fullName evidence="5">DUF190 domain-containing protein</fullName>
    </recommendedName>
</protein>
<evidence type="ECO:0000256" key="1">
    <source>
        <dbReference type="ARBA" id="ARBA00010554"/>
    </source>
</evidence>
<dbReference type="PANTHER" id="PTHR35983:SF1">
    <property type="entry name" value="UPF0166 PROTEIN TM_0021"/>
    <property type="match status" value="1"/>
</dbReference>
<dbReference type="EMBL" id="BAABKB010000002">
    <property type="protein sequence ID" value="GAA4998666.1"/>
    <property type="molecule type" value="Genomic_DNA"/>
</dbReference>
<comment type="similarity">
    <text evidence="1">Belongs to the UPF0166 family.</text>
</comment>
<comment type="caution">
    <text evidence="3">The sequence shown here is derived from an EMBL/GenBank/DDBJ whole genome shotgun (WGS) entry which is preliminary data.</text>
</comment>
<gene>
    <name evidence="3" type="ORF">GCM10023335_10480</name>
</gene>
<dbReference type="InterPro" id="IPR003793">
    <property type="entry name" value="UPF0166"/>
</dbReference>
<sequence length="150" mass="16631">MDPSWLGRARDTTVAAGPTAPDARRLCDGQEDVMMPMESALQLTIFIEECDTWHHRPLFAEIVHRAHEAGLAGATAFRGVEGFGASSVMHAPRMLSLKQDLPLVIVIVDDEERVRRFLPTLRELIDEGLVIVERVGVMQCTDRDSAPARV</sequence>
<keyword evidence="4" id="KW-1185">Reference proteome</keyword>
<dbReference type="PANTHER" id="PTHR35983">
    <property type="entry name" value="UPF0166 PROTEIN TM_0021"/>
    <property type="match status" value="1"/>
</dbReference>
<evidence type="ECO:0000313" key="3">
    <source>
        <dbReference type="EMBL" id="GAA4998666.1"/>
    </source>
</evidence>
<evidence type="ECO:0008006" key="5">
    <source>
        <dbReference type="Google" id="ProtNLM"/>
    </source>
</evidence>
<dbReference type="Gene3D" id="3.30.70.120">
    <property type="match status" value="1"/>
</dbReference>
<dbReference type="InterPro" id="IPR015867">
    <property type="entry name" value="N-reg_PII/ATP_PRibTrfase_C"/>
</dbReference>